<dbReference type="PANTHER" id="PTHR43537">
    <property type="entry name" value="TRANSCRIPTIONAL REGULATOR, GNTR FAMILY"/>
    <property type="match status" value="1"/>
</dbReference>
<feature type="domain" description="HTH gntR-type" evidence="5">
    <location>
        <begin position="6"/>
        <end position="73"/>
    </location>
</feature>
<reference evidence="6 7" key="1">
    <citation type="submission" date="2017-02" db="EMBL/GenBank/DDBJ databases">
        <authorList>
            <person name="Peterson S.W."/>
        </authorList>
    </citation>
    <scope>NUCLEOTIDE SEQUENCE [LARGE SCALE GENOMIC DNA]</scope>
    <source>
        <strain evidence="6 7">LMG 22410</strain>
    </source>
</reference>
<dbReference type="Pfam" id="PF07729">
    <property type="entry name" value="FCD"/>
    <property type="match status" value="1"/>
</dbReference>
<evidence type="ECO:0000259" key="5">
    <source>
        <dbReference type="PROSITE" id="PS50949"/>
    </source>
</evidence>
<dbReference type="InterPro" id="IPR036390">
    <property type="entry name" value="WH_DNA-bd_sf"/>
</dbReference>
<dbReference type="InterPro" id="IPR008920">
    <property type="entry name" value="TF_FadR/GntR_C"/>
</dbReference>
<gene>
    <name evidence="6" type="ORF">CZ674_13535</name>
</gene>
<name>A0A1R4GNX1_9MICO</name>
<dbReference type="RefSeq" id="WP_327078630.1">
    <property type="nucleotide sequence ID" value="NZ_FUHU01000048.1"/>
</dbReference>
<evidence type="ECO:0000256" key="2">
    <source>
        <dbReference type="ARBA" id="ARBA00023125"/>
    </source>
</evidence>
<dbReference type="InterPro" id="IPR000524">
    <property type="entry name" value="Tscrpt_reg_HTH_GntR"/>
</dbReference>
<keyword evidence="7" id="KW-1185">Reference proteome</keyword>
<evidence type="ECO:0000256" key="4">
    <source>
        <dbReference type="SAM" id="MobiDB-lite"/>
    </source>
</evidence>
<dbReference type="CDD" id="cd07377">
    <property type="entry name" value="WHTH_GntR"/>
    <property type="match status" value="1"/>
</dbReference>
<dbReference type="SMART" id="SM00895">
    <property type="entry name" value="FCD"/>
    <property type="match status" value="1"/>
</dbReference>
<dbReference type="EMBL" id="FUHU01000048">
    <property type="protein sequence ID" value="SJM69867.1"/>
    <property type="molecule type" value="Genomic_DNA"/>
</dbReference>
<evidence type="ECO:0000256" key="1">
    <source>
        <dbReference type="ARBA" id="ARBA00023015"/>
    </source>
</evidence>
<dbReference type="GO" id="GO:0003677">
    <property type="term" value="F:DNA binding"/>
    <property type="evidence" value="ECO:0007669"/>
    <property type="project" value="UniProtKB-KW"/>
</dbReference>
<dbReference type="Gene3D" id="1.10.10.10">
    <property type="entry name" value="Winged helix-like DNA-binding domain superfamily/Winged helix DNA-binding domain"/>
    <property type="match status" value="1"/>
</dbReference>
<keyword evidence="2" id="KW-0238">DNA-binding</keyword>
<dbReference type="Proteomes" id="UP000195787">
    <property type="component" value="Unassembled WGS sequence"/>
</dbReference>
<dbReference type="PROSITE" id="PS50949">
    <property type="entry name" value="HTH_GNTR"/>
    <property type="match status" value="1"/>
</dbReference>
<dbReference type="PANTHER" id="PTHR43537:SF24">
    <property type="entry name" value="GLUCONATE OPERON TRANSCRIPTIONAL REPRESSOR"/>
    <property type="match status" value="1"/>
</dbReference>
<protein>
    <submittedName>
        <fullName evidence="6">Transcriptional regulator, GntR family</fullName>
    </submittedName>
</protein>
<dbReference type="GeneID" id="303174231"/>
<proteinExistence type="predicted"/>
<dbReference type="InterPro" id="IPR036388">
    <property type="entry name" value="WH-like_DNA-bd_sf"/>
</dbReference>
<keyword evidence="3" id="KW-0804">Transcription</keyword>
<feature type="compositionally biased region" description="Basic and acidic residues" evidence="4">
    <location>
        <begin position="217"/>
        <end position="228"/>
    </location>
</feature>
<dbReference type="SUPFAM" id="SSF48008">
    <property type="entry name" value="GntR ligand-binding domain-like"/>
    <property type="match status" value="1"/>
</dbReference>
<keyword evidence="1" id="KW-0805">Transcription regulation</keyword>
<dbReference type="GO" id="GO:0003700">
    <property type="term" value="F:DNA-binding transcription factor activity"/>
    <property type="evidence" value="ECO:0007669"/>
    <property type="project" value="InterPro"/>
</dbReference>
<evidence type="ECO:0000313" key="6">
    <source>
        <dbReference type="EMBL" id="SJM69867.1"/>
    </source>
</evidence>
<dbReference type="SMART" id="SM00345">
    <property type="entry name" value="HTH_GNTR"/>
    <property type="match status" value="1"/>
</dbReference>
<dbReference type="AlphaFoldDB" id="A0A1R4GNX1"/>
<dbReference type="SUPFAM" id="SSF46785">
    <property type="entry name" value="Winged helix' DNA-binding domain"/>
    <property type="match status" value="1"/>
</dbReference>
<dbReference type="InterPro" id="IPR011711">
    <property type="entry name" value="GntR_C"/>
</dbReference>
<accession>A0A1R4GNX1</accession>
<sequence length="228" mass="25462">MTLAATSKSQLAYEAVRESIQNGRFDPGQRLVLEGISKELGVSVVPVREAIRRLEAEGLVTFERNVGARVARIDPREFFVTVEALSYIEGAAISLGAALVTPEAISEARGINAQMREMATSDHLDAQEFSRLNERFHRILSDSCPNAHLLDMVDRGWTRLAHLRSSTFGFVPERALASTDEHDRIVQLIESDADAREVEMAVREHRLATPQAYLQKTHNESANRKEQP</sequence>
<organism evidence="6 7">
    <name type="scientific">Agrococcus casei LMG 22410</name>
    <dbReference type="NCBI Taxonomy" id="1255656"/>
    <lineage>
        <taxon>Bacteria</taxon>
        <taxon>Bacillati</taxon>
        <taxon>Actinomycetota</taxon>
        <taxon>Actinomycetes</taxon>
        <taxon>Micrococcales</taxon>
        <taxon>Microbacteriaceae</taxon>
        <taxon>Agrococcus</taxon>
    </lineage>
</organism>
<evidence type="ECO:0000313" key="7">
    <source>
        <dbReference type="Proteomes" id="UP000195787"/>
    </source>
</evidence>
<evidence type="ECO:0000256" key="3">
    <source>
        <dbReference type="ARBA" id="ARBA00023163"/>
    </source>
</evidence>
<dbReference type="Pfam" id="PF00392">
    <property type="entry name" value="GntR"/>
    <property type="match status" value="1"/>
</dbReference>
<feature type="region of interest" description="Disordered" evidence="4">
    <location>
        <begin position="208"/>
        <end position="228"/>
    </location>
</feature>
<dbReference type="Gene3D" id="1.20.120.530">
    <property type="entry name" value="GntR ligand-binding domain-like"/>
    <property type="match status" value="1"/>
</dbReference>